<evidence type="ECO:0000313" key="2">
    <source>
        <dbReference type="EMBL" id="OMH78752.1"/>
    </source>
</evidence>
<evidence type="ECO:0008006" key="4">
    <source>
        <dbReference type="Google" id="ProtNLM"/>
    </source>
</evidence>
<comment type="caution">
    <text evidence="2">The sequence shown here is derived from an EMBL/GenBank/DDBJ whole genome shotgun (WGS) entry which is preliminary data.</text>
</comment>
<gene>
    <name evidence="2" type="ORF">AX774_g7848</name>
</gene>
<protein>
    <recommendedName>
        <fullName evidence="4">Altered inheritance of mitochondria protein 5, mitochondrial</fullName>
    </recommendedName>
</protein>
<dbReference type="AlphaFoldDB" id="A0A1R1PD17"/>
<proteinExistence type="predicted"/>
<feature type="chain" id="PRO_5012481049" description="Altered inheritance of mitochondria protein 5, mitochondrial" evidence="1">
    <location>
        <begin position="18"/>
        <end position="111"/>
    </location>
</feature>
<dbReference type="EMBL" id="LSSK01001815">
    <property type="protein sequence ID" value="OMH78752.1"/>
    <property type="molecule type" value="Genomic_DNA"/>
</dbReference>
<evidence type="ECO:0000313" key="3">
    <source>
        <dbReference type="Proteomes" id="UP000188320"/>
    </source>
</evidence>
<dbReference type="Proteomes" id="UP000188320">
    <property type="component" value="Unassembled WGS sequence"/>
</dbReference>
<feature type="signal peptide" evidence="1">
    <location>
        <begin position="1"/>
        <end position="17"/>
    </location>
</feature>
<evidence type="ECO:0000256" key="1">
    <source>
        <dbReference type="SAM" id="SignalP"/>
    </source>
</evidence>
<accession>A0A1R1PD17</accession>
<sequence>MSKFLLMFMGGSTTALGVTHLMTEYIGNKQSVFAHRLAYLSRIQSSDDEKPALENNSGDVTTVDKYRKFIKRYDTNVKPILTEQWNSIIRDTGLFLNSLSPRFNKFLERNL</sequence>
<keyword evidence="3" id="KW-1185">Reference proteome</keyword>
<organism evidence="2 3">
    <name type="scientific">Zancudomyces culisetae</name>
    <name type="common">Gut fungus</name>
    <name type="synonym">Smittium culisetae</name>
    <dbReference type="NCBI Taxonomy" id="1213189"/>
    <lineage>
        <taxon>Eukaryota</taxon>
        <taxon>Fungi</taxon>
        <taxon>Fungi incertae sedis</taxon>
        <taxon>Zoopagomycota</taxon>
        <taxon>Kickxellomycotina</taxon>
        <taxon>Harpellomycetes</taxon>
        <taxon>Harpellales</taxon>
        <taxon>Legeriomycetaceae</taxon>
        <taxon>Zancudomyces</taxon>
    </lineage>
</organism>
<keyword evidence="1" id="KW-0732">Signal</keyword>
<reference evidence="3" key="1">
    <citation type="submission" date="2017-01" db="EMBL/GenBank/DDBJ databases">
        <authorList>
            <person name="Wang Y."/>
            <person name="White M."/>
            <person name="Kvist S."/>
            <person name="Moncalvo J.-M."/>
        </authorList>
    </citation>
    <scope>NUCLEOTIDE SEQUENCE [LARGE SCALE GENOMIC DNA]</scope>
    <source>
        <strain evidence="3">COL-18-3</strain>
    </source>
</reference>
<name>A0A1R1PD17_ZANCU</name>